<dbReference type="RefSeq" id="XP_018984328.1">
    <property type="nucleotide sequence ID" value="XM_019131020.1"/>
</dbReference>
<accession>A0A1E3QMY7</accession>
<dbReference type="EMBL" id="KV454433">
    <property type="protein sequence ID" value="ODQ79000.1"/>
    <property type="molecule type" value="Genomic_DNA"/>
</dbReference>
<name>A0A1E3QMY7_9ASCO</name>
<organism evidence="1 2">
    <name type="scientific">Babjeviella inositovora NRRL Y-12698</name>
    <dbReference type="NCBI Taxonomy" id="984486"/>
    <lineage>
        <taxon>Eukaryota</taxon>
        <taxon>Fungi</taxon>
        <taxon>Dikarya</taxon>
        <taxon>Ascomycota</taxon>
        <taxon>Saccharomycotina</taxon>
        <taxon>Pichiomycetes</taxon>
        <taxon>Serinales incertae sedis</taxon>
        <taxon>Babjeviella</taxon>
    </lineage>
</organism>
<keyword evidence="2" id="KW-1185">Reference proteome</keyword>
<sequence>MAVQVHEIEQFHESVESFEENPSSSEAVKGFELDQPKKFFNLRSASSGLPASDSPSAEEASGVIGPAYFGESSSNALTGATAYSAILQERLPGLFSEEKLASQISAEPTAVSKTDPSGIYTPFVPSSAAPQELFLFDSEIIPLNRPVLIGPSEGDLIVLTQLLYECDKLVILISQKLTGFLSRVLRRNQLALLSSNYRQKSFHFKSKMEKDPEENHSEFRVDCKSILSELNHIQKCSFKKFDKVWKTITVSETSRQFYNEVTNDLIIVVKNIPTLLENLETYPDYSVFLTEMLISSNAYKREILGFIMGTESHLEEFAAKNFTQYLSFNDSVKSIKQALDQLNDRVGIAEKMFDSFNNLSFDIAHYVEYLKHSEEYKATFQQPYLAPASTRLHKSLSVIVKYVQQLEFMAFNIARGCYDDIGRVTIGDRYNRVTDGKKVYKTVEKKDGFREYRTAVFTIAKLSTQVKPRIEYLGGVLKILETLSSADTPYYEMHWIMNFTIPLAIGDFALARNTFKGLTI</sequence>
<evidence type="ECO:0000313" key="1">
    <source>
        <dbReference type="EMBL" id="ODQ79000.1"/>
    </source>
</evidence>
<proteinExistence type="predicted"/>
<dbReference type="AlphaFoldDB" id="A0A1E3QMY7"/>
<protein>
    <submittedName>
        <fullName evidence="1">Uncharacterized protein</fullName>
    </submittedName>
</protein>
<dbReference type="Proteomes" id="UP000094336">
    <property type="component" value="Unassembled WGS sequence"/>
</dbReference>
<reference evidence="2" key="1">
    <citation type="submission" date="2016-05" db="EMBL/GenBank/DDBJ databases">
        <title>Comparative genomics of biotechnologically important yeasts.</title>
        <authorList>
            <consortium name="DOE Joint Genome Institute"/>
            <person name="Riley R."/>
            <person name="Haridas S."/>
            <person name="Wolfe K.H."/>
            <person name="Lopes M.R."/>
            <person name="Hittinger C.T."/>
            <person name="Goker M."/>
            <person name="Salamov A."/>
            <person name="Wisecaver J."/>
            <person name="Long T.M."/>
            <person name="Aerts A.L."/>
            <person name="Barry K."/>
            <person name="Choi C."/>
            <person name="Clum A."/>
            <person name="Coughlan A.Y."/>
            <person name="Deshpande S."/>
            <person name="Douglass A.P."/>
            <person name="Hanson S.J."/>
            <person name="Klenk H.-P."/>
            <person name="Labutti K."/>
            <person name="Lapidus A."/>
            <person name="Lindquist E."/>
            <person name="Lipzen A."/>
            <person name="Meier-Kolthoff J.P."/>
            <person name="Ohm R.A."/>
            <person name="Otillar R.P."/>
            <person name="Pangilinan J."/>
            <person name="Peng Y."/>
            <person name="Rokas A."/>
            <person name="Rosa C.A."/>
            <person name="Scheuner C."/>
            <person name="Sibirny A.A."/>
            <person name="Slot J.C."/>
            <person name="Stielow J.B."/>
            <person name="Sun H."/>
            <person name="Kurtzman C.P."/>
            <person name="Blackwell M."/>
            <person name="Grigoriev I.V."/>
            <person name="Jeffries T.W."/>
        </authorList>
    </citation>
    <scope>NUCLEOTIDE SEQUENCE [LARGE SCALE GENOMIC DNA]</scope>
    <source>
        <strain evidence="2">NRRL Y-12698</strain>
    </source>
</reference>
<dbReference type="GeneID" id="30148873"/>
<evidence type="ECO:0000313" key="2">
    <source>
        <dbReference type="Proteomes" id="UP000094336"/>
    </source>
</evidence>
<gene>
    <name evidence="1" type="ORF">BABINDRAFT_176586</name>
</gene>